<keyword evidence="5 10" id="KW-0378">Hydrolase</keyword>
<evidence type="ECO:0000256" key="3">
    <source>
        <dbReference type="ARBA" id="ARBA00022618"/>
    </source>
</evidence>
<evidence type="ECO:0000256" key="7">
    <source>
        <dbReference type="ARBA" id="ARBA00023306"/>
    </source>
</evidence>
<dbReference type="GO" id="GO:0010971">
    <property type="term" value="P:positive regulation of G2/M transition of mitotic cell cycle"/>
    <property type="evidence" value="ECO:0007669"/>
    <property type="project" value="TreeGrafter"/>
</dbReference>
<dbReference type="GO" id="GO:0110032">
    <property type="term" value="P:positive regulation of G2/MI transition of meiotic cell cycle"/>
    <property type="evidence" value="ECO:0007669"/>
    <property type="project" value="TreeGrafter"/>
</dbReference>
<dbReference type="SMART" id="SM00450">
    <property type="entry name" value="RHOD"/>
    <property type="match status" value="1"/>
</dbReference>
<comment type="function">
    <text evidence="10">Tyrosine protein phosphatase which functions as a dosage-dependent inducer of mitotic progression.</text>
</comment>
<evidence type="ECO:0000256" key="9">
    <source>
        <dbReference type="ARBA" id="ARBA00067190"/>
    </source>
</evidence>
<feature type="domain" description="Rhodanese" evidence="12">
    <location>
        <begin position="338"/>
        <end position="442"/>
    </location>
</feature>
<evidence type="ECO:0000256" key="8">
    <source>
        <dbReference type="ARBA" id="ARBA00051722"/>
    </source>
</evidence>
<protein>
    <recommendedName>
        <fullName evidence="9 10">M-phase inducer phosphatase</fullName>
        <ecNumber evidence="2 10">3.1.3.48</ecNumber>
    </recommendedName>
</protein>
<feature type="compositionally biased region" description="Acidic residues" evidence="11">
    <location>
        <begin position="158"/>
        <end position="170"/>
    </location>
</feature>
<dbReference type="Gene3D" id="3.40.250.10">
    <property type="entry name" value="Rhodanese-like domain"/>
    <property type="match status" value="1"/>
</dbReference>
<dbReference type="AlphaFoldDB" id="A0A9P1H428"/>
<feature type="compositionally biased region" description="Low complexity" evidence="11">
    <location>
        <begin position="237"/>
        <end position="248"/>
    </location>
</feature>
<dbReference type="InterPro" id="IPR000751">
    <property type="entry name" value="MPI_Phosphatase"/>
</dbReference>
<feature type="region of interest" description="Disordered" evidence="11">
    <location>
        <begin position="1"/>
        <end position="24"/>
    </location>
</feature>
<feature type="region of interest" description="Disordered" evidence="11">
    <location>
        <begin position="237"/>
        <end position="276"/>
    </location>
</feature>
<dbReference type="InterPro" id="IPR001763">
    <property type="entry name" value="Rhodanese-like_dom"/>
</dbReference>
<evidence type="ECO:0000256" key="4">
    <source>
        <dbReference type="ARBA" id="ARBA00022776"/>
    </source>
</evidence>
<reference evidence="13" key="1">
    <citation type="submission" date="2022-11" db="EMBL/GenBank/DDBJ databases">
        <authorList>
            <person name="Scott C."/>
            <person name="Bruce N."/>
        </authorList>
    </citation>
    <scope>NUCLEOTIDE SEQUENCE</scope>
</reference>
<dbReference type="EMBL" id="CALLCH030000015">
    <property type="protein sequence ID" value="CAI4216334.1"/>
    <property type="molecule type" value="Genomic_DNA"/>
</dbReference>
<comment type="caution">
    <text evidence="13">The sequence shown here is derived from an EMBL/GenBank/DDBJ whole genome shotgun (WGS) entry which is preliminary data.</text>
</comment>
<dbReference type="EC" id="3.1.3.48" evidence="2 10"/>
<sequence length="519" mass="57849">MEDSSPLAAIHRPRMPEPWTKRDPFVTIPRAGASTGFGLREQMHKPGFILMKSARNASPATSLAADLSMSFSLDNASPRFVTPRRNLFPAALAVPADAGHEFIMGAGLQSSSPLTMEEMMEDSPLPKSMAYHPDVPDSMASTPAQSDTIDDNVSNDTDNNDANDDYDEMMMDSPLPVSRKSSFDGPKFPNLERRAPRRPSITRLKGYTTSTVHCRSSKAELPYFRFGEASRLNHASSASSLSDSYESQSSHEKRPQSANSSGPGVPPHPRCRPSIQPFTAEDRCHSLPVSKPLEAVMDIEEPHEPGLPHFFNEDPGDSIPRITKETLLDVLDGKFSAQFAQKLIIDCRFEYEYDGGHIEGAVNYNDKELLSNHLFNTPMEGKTLIIFHCEYSAHRAPRMARHIRSQDRNVNAEHYPRLTYPEVYILAGGYSEFFLSHQARCYPQNYVEMDDAKHQRTCEKELGRLRARKQPILGRAKTFAFESNTAAGSSPFTKHRSLDDFSLGSPSHDASSRGRIVTL</sequence>
<dbReference type="GO" id="GO:0005737">
    <property type="term" value="C:cytoplasm"/>
    <property type="evidence" value="ECO:0007669"/>
    <property type="project" value="TreeGrafter"/>
</dbReference>
<keyword evidence="14" id="KW-1185">Reference proteome</keyword>
<dbReference type="SUPFAM" id="SSF52821">
    <property type="entry name" value="Rhodanese/Cell cycle control phosphatase"/>
    <property type="match status" value="1"/>
</dbReference>
<comment type="catalytic activity">
    <reaction evidence="8 10">
        <text>O-phospho-L-tyrosyl-[protein] + H2O = L-tyrosyl-[protein] + phosphate</text>
        <dbReference type="Rhea" id="RHEA:10684"/>
        <dbReference type="Rhea" id="RHEA-COMP:10136"/>
        <dbReference type="Rhea" id="RHEA-COMP:20101"/>
        <dbReference type="ChEBI" id="CHEBI:15377"/>
        <dbReference type="ChEBI" id="CHEBI:43474"/>
        <dbReference type="ChEBI" id="CHEBI:46858"/>
        <dbReference type="ChEBI" id="CHEBI:61978"/>
        <dbReference type="EC" id="3.1.3.48"/>
    </reaction>
</comment>
<comment type="similarity">
    <text evidence="1 10">Belongs to the MPI phosphatase family.</text>
</comment>
<dbReference type="GO" id="GO:0051301">
    <property type="term" value="P:cell division"/>
    <property type="evidence" value="ECO:0007669"/>
    <property type="project" value="UniProtKB-UniRule"/>
</dbReference>
<name>A0A9P1H428_9PEZI</name>
<evidence type="ECO:0000313" key="13">
    <source>
        <dbReference type="EMBL" id="CAI4216334.1"/>
    </source>
</evidence>
<dbReference type="GO" id="GO:0000086">
    <property type="term" value="P:G2/M transition of mitotic cell cycle"/>
    <property type="evidence" value="ECO:0007669"/>
    <property type="project" value="TreeGrafter"/>
</dbReference>
<dbReference type="Proteomes" id="UP000838763">
    <property type="component" value="Unassembled WGS sequence"/>
</dbReference>
<keyword evidence="4 10" id="KW-0498">Mitosis</keyword>
<dbReference type="Pfam" id="PF00581">
    <property type="entry name" value="Rhodanese"/>
    <property type="match status" value="1"/>
</dbReference>
<feature type="region of interest" description="Disordered" evidence="11">
    <location>
        <begin position="124"/>
        <end position="206"/>
    </location>
</feature>
<gene>
    <name evidence="13" type="ORF">PPNO1_LOCUS5993</name>
</gene>
<dbReference type="GO" id="GO:0004725">
    <property type="term" value="F:protein tyrosine phosphatase activity"/>
    <property type="evidence" value="ECO:0007669"/>
    <property type="project" value="UniProtKB-UniRule"/>
</dbReference>
<dbReference type="PANTHER" id="PTHR10828">
    <property type="entry name" value="M-PHASE INDUCER PHOSPHATASE DUAL SPECIFICITY PHOSPHATASE CDC25"/>
    <property type="match status" value="1"/>
</dbReference>
<dbReference type="FunFam" id="3.40.250.10:FF:000021">
    <property type="entry name" value="M-phase inducer phosphatase cdc-25.2"/>
    <property type="match status" value="1"/>
</dbReference>
<organism evidence="13 14">
    <name type="scientific">Parascedosporium putredinis</name>
    <dbReference type="NCBI Taxonomy" id="1442378"/>
    <lineage>
        <taxon>Eukaryota</taxon>
        <taxon>Fungi</taxon>
        <taxon>Dikarya</taxon>
        <taxon>Ascomycota</taxon>
        <taxon>Pezizomycotina</taxon>
        <taxon>Sordariomycetes</taxon>
        <taxon>Hypocreomycetidae</taxon>
        <taxon>Microascales</taxon>
        <taxon>Microascaceae</taxon>
        <taxon>Parascedosporium</taxon>
    </lineage>
</organism>
<evidence type="ECO:0000256" key="11">
    <source>
        <dbReference type="SAM" id="MobiDB-lite"/>
    </source>
</evidence>
<evidence type="ECO:0000259" key="12">
    <source>
        <dbReference type="PROSITE" id="PS50206"/>
    </source>
</evidence>
<dbReference type="PRINTS" id="PR00716">
    <property type="entry name" value="MPIPHPHTASE"/>
</dbReference>
<evidence type="ECO:0000256" key="1">
    <source>
        <dbReference type="ARBA" id="ARBA00011065"/>
    </source>
</evidence>
<keyword evidence="7 10" id="KW-0131">Cell cycle</keyword>
<dbReference type="InterPro" id="IPR036873">
    <property type="entry name" value="Rhodanese-like_dom_sf"/>
</dbReference>
<evidence type="ECO:0000313" key="14">
    <source>
        <dbReference type="Proteomes" id="UP000838763"/>
    </source>
</evidence>
<evidence type="ECO:0000256" key="5">
    <source>
        <dbReference type="ARBA" id="ARBA00022801"/>
    </source>
</evidence>
<evidence type="ECO:0000256" key="10">
    <source>
        <dbReference type="RuleBase" id="RU368028"/>
    </source>
</evidence>
<dbReference type="GO" id="GO:0005634">
    <property type="term" value="C:nucleus"/>
    <property type="evidence" value="ECO:0007669"/>
    <property type="project" value="TreeGrafter"/>
</dbReference>
<dbReference type="PANTHER" id="PTHR10828:SF17">
    <property type="entry name" value="PROTEIN-TYROSINE-PHOSPHATASE"/>
    <property type="match status" value="1"/>
</dbReference>
<proteinExistence type="inferred from homology"/>
<keyword evidence="3 10" id="KW-0132">Cell division</keyword>
<dbReference type="CDD" id="cd01530">
    <property type="entry name" value="Cdc25"/>
    <property type="match status" value="1"/>
</dbReference>
<evidence type="ECO:0000256" key="2">
    <source>
        <dbReference type="ARBA" id="ARBA00013064"/>
    </source>
</evidence>
<keyword evidence="6 10" id="KW-0904">Protein phosphatase</keyword>
<dbReference type="PROSITE" id="PS50206">
    <property type="entry name" value="RHODANESE_3"/>
    <property type="match status" value="1"/>
</dbReference>
<dbReference type="OrthoDB" id="26523at2759"/>
<accession>A0A9P1H428</accession>
<evidence type="ECO:0000256" key="6">
    <source>
        <dbReference type="ARBA" id="ARBA00022912"/>
    </source>
</evidence>